<protein>
    <recommendedName>
        <fullName evidence="12">UvrA DNA-binding domain-containing protein</fullName>
    </recommendedName>
</protein>
<dbReference type="EMBL" id="BART01018690">
    <property type="protein sequence ID" value="GAG76945.1"/>
    <property type="molecule type" value="Genomic_DNA"/>
</dbReference>
<dbReference type="PANTHER" id="PTHR43152">
    <property type="entry name" value="UVRABC SYSTEM PROTEIN A"/>
    <property type="match status" value="1"/>
</dbReference>
<evidence type="ECO:0008006" key="12">
    <source>
        <dbReference type="Google" id="ProtNLM"/>
    </source>
</evidence>
<evidence type="ECO:0000256" key="1">
    <source>
        <dbReference type="ARBA" id="ARBA00004496"/>
    </source>
</evidence>
<evidence type="ECO:0000256" key="6">
    <source>
        <dbReference type="ARBA" id="ARBA00022769"/>
    </source>
</evidence>
<keyword evidence="10" id="KW-0234">DNA repair</keyword>
<keyword evidence="5" id="KW-0227">DNA damage</keyword>
<dbReference type="GO" id="GO:0004518">
    <property type="term" value="F:nuclease activity"/>
    <property type="evidence" value="ECO:0007669"/>
    <property type="project" value="UniProtKB-KW"/>
</dbReference>
<reference evidence="11" key="1">
    <citation type="journal article" date="2014" name="Front. Microbiol.">
        <title>High frequency of phylogenetically diverse reductive dehalogenase-homologous genes in deep subseafloor sedimentary metagenomes.</title>
        <authorList>
            <person name="Kawai M."/>
            <person name="Futagami T."/>
            <person name="Toyoda A."/>
            <person name="Takaki Y."/>
            <person name="Nishi S."/>
            <person name="Hori S."/>
            <person name="Arai W."/>
            <person name="Tsubouchi T."/>
            <person name="Morono Y."/>
            <person name="Uchiyama I."/>
            <person name="Ito T."/>
            <person name="Fujiyama A."/>
            <person name="Inagaki F."/>
            <person name="Takami H."/>
        </authorList>
    </citation>
    <scope>NUCLEOTIDE SEQUENCE</scope>
    <source>
        <strain evidence="11">Expedition CK06-06</strain>
    </source>
</reference>
<evidence type="ECO:0000256" key="5">
    <source>
        <dbReference type="ARBA" id="ARBA00022763"/>
    </source>
</evidence>
<comment type="subcellular location">
    <subcellularLocation>
        <location evidence="1">Cytoplasm</location>
    </subcellularLocation>
</comment>
<evidence type="ECO:0000256" key="9">
    <source>
        <dbReference type="ARBA" id="ARBA00023125"/>
    </source>
</evidence>
<keyword evidence="8" id="KW-0267">Excision nuclease</keyword>
<evidence type="ECO:0000313" key="11">
    <source>
        <dbReference type="EMBL" id="GAG76945.1"/>
    </source>
</evidence>
<evidence type="ECO:0000256" key="10">
    <source>
        <dbReference type="ARBA" id="ARBA00023204"/>
    </source>
</evidence>
<evidence type="ECO:0000256" key="2">
    <source>
        <dbReference type="ARBA" id="ARBA00022490"/>
    </source>
</evidence>
<sequence>KFFKSLQLSETDKTIAKEILKEIMDRLSFLENVGLDYISLSRRSDTLSVGEAERIRLATQLGSSLVGVLYVLDEPSVGLHQRDIGRLINMLKKLRDLGNTVIVVEHDEAIMQNADHIIDLGPLAGEKGGEIVAEGPMEKIIKANTLTGRYLSGKEKIEIPLNRRKSNNEFL</sequence>
<evidence type="ECO:0000256" key="4">
    <source>
        <dbReference type="ARBA" id="ARBA00022741"/>
    </source>
</evidence>
<evidence type="ECO:0000256" key="8">
    <source>
        <dbReference type="ARBA" id="ARBA00022881"/>
    </source>
</evidence>
<gene>
    <name evidence="11" type="ORF">S01H4_35203</name>
</gene>
<keyword evidence="6" id="KW-0228">DNA excision</keyword>
<proteinExistence type="predicted"/>
<keyword evidence="4" id="KW-0547">Nucleotide-binding</keyword>
<name>X1A4B2_9ZZZZ</name>
<keyword evidence="3" id="KW-0677">Repeat</keyword>
<keyword evidence="2" id="KW-0963">Cytoplasm</keyword>
<organism evidence="11">
    <name type="scientific">marine sediment metagenome</name>
    <dbReference type="NCBI Taxonomy" id="412755"/>
    <lineage>
        <taxon>unclassified sequences</taxon>
        <taxon>metagenomes</taxon>
        <taxon>ecological metagenomes</taxon>
    </lineage>
</organism>
<dbReference type="Gene3D" id="3.40.50.300">
    <property type="entry name" value="P-loop containing nucleotide triphosphate hydrolases"/>
    <property type="match status" value="1"/>
</dbReference>
<dbReference type="SUPFAM" id="SSF52540">
    <property type="entry name" value="P-loop containing nucleoside triphosphate hydrolases"/>
    <property type="match status" value="1"/>
</dbReference>
<dbReference type="GO" id="GO:0003677">
    <property type="term" value="F:DNA binding"/>
    <property type="evidence" value="ECO:0007669"/>
    <property type="project" value="UniProtKB-KW"/>
</dbReference>
<feature type="non-terminal residue" evidence="11">
    <location>
        <position position="1"/>
    </location>
</feature>
<accession>X1A4B2</accession>
<dbReference type="PANTHER" id="PTHR43152:SF3">
    <property type="entry name" value="UVRABC SYSTEM PROTEIN A"/>
    <property type="match status" value="1"/>
</dbReference>
<dbReference type="GO" id="GO:0005524">
    <property type="term" value="F:ATP binding"/>
    <property type="evidence" value="ECO:0007669"/>
    <property type="project" value="UniProtKB-KW"/>
</dbReference>
<dbReference type="InterPro" id="IPR027417">
    <property type="entry name" value="P-loop_NTPase"/>
</dbReference>
<keyword evidence="9" id="KW-0238">DNA-binding</keyword>
<keyword evidence="7" id="KW-0067">ATP-binding</keyword>
<dbReference type="GO" id="GO:0006281">
    <property type="term" value="P:DNA repair"/>
    <property type="evidence" value="ECO:0007669"/>
    <property type="project" value="UniProtKB-KW"/>
</dbReference>
<evidence type="ECO:0000256" key="7">
    <source>
        <dbReference type="ARBA" id="ARBA00022840"/>
    </source>
</evidence>
<evidence type="ECO:0000256" key="3">
    <source>
        <dbReference type="ARBA" id="ARBA00022737"/>
    </source>
</evidence>
<dbReference type="AlphaFoldDB" id="X1A4B2"/>
<comment type="caution">
    <text evidence="11">The sequence shown here is derived from an EMBL/GenBank/DDBJ whole genome shotgun (WGS) entry which is preliminary data.</text>
</comment>
<dbReference type="GO" id="GO:0005737">
    <property type="term" value="C:cytoplasm"/>
    <property type="evidence" value="ECO:0007669"/>
    <property type="project" value="UniProtKB-SubCell"/>
</dbReference>